<evidence type="ECO:0000256" key="4">
    <source>
        <dbReference type="ARBA" id="ARBA00023235"/>
    </source>
</evidence>
<dbReference type="GO" id="GO:0006518">
    <property type="term" value="P:peptide metabolic process"/>
    <property type="evidence" value="ECO:0007669"/>
    <property type="project" value="UniProtKB-ARBA"/>
</dbReference>
<dbReference type="FunFam" id="3.30.390.10:FF:000009">
    <property type="entry name" value="Hydrophobic dipeptide epimerase"/>
    <property type="match status" value="1"/>
</dbReference>
<name>A0A0N1MTQ7_9GAMM</name>
<feature type="binding site" evidence="6">
    <location>
        <position position="24"/>
    </location>
    <ligand>
        <name>substrate</name>
    </ligand>
</feature>
<feature type="binding site" evidence="7">
    <location>
        <position position="243"/>
    </location>
    <ligand>
        <name>Mg(2+)</name>
        <dbReference type="ChEBI" id="CHEBI:18420"/>
    </ligand>
</feature>
<dbReference type="InterPro" id="IPR029065">
    <property type="entry name" value="Enolase_C-like"/>
</dbReference>
<dbReference type="PANTHER" id="PTHR48073:SF2">
    <property type="entry name" value="O-SUCCINYLBENZOATE SYNTHASE"/>
    <property type="match status" value="1"/>
</dbReference>
<keyword evidence="4" id="KW-0413">Isomerase</keyword>
<reference evidence="9 10" key="1">
    <citation type="submission" date="2015-08" db="EMBL/GenBank/DDBJ databases">
        <title>Draft Genome Sequence of Pseudoalteromonas porphyrae UCD-SED14.</title>
        <authorList>
            <person name="Coil D.A."/>
            <person name="Jospin G."/>
            <person name="Lee R.D."/>
            <person name="Eisen J.A."/>
        </authorList>
    </citation>
    <scope>NUCLEOTIDE SEQUENCE [LARGE SCALE GENOMIC DNA]</scope>
    <source>
        <strain evidence="9 10">UCD-SED14</strain>
    </source>
</reference>
<dbReference type="OrthoDB" id="9796450at2"/>
<organism evidence="9 10">
    <name type="scientific">Pseudoalteromonas porphyrae</name>
    <dbReference type="NCBI Taxonomy" id="187330"/>
    <lineage>
        <taxon>Bacteria</taxon>
        <taxon>Pseudomonadati</taxon>
        <taxon>Pseudomonadota</taxon>
        <taxon>Gammaproteobacteria</taxon>
        <taxon>Alteromonadales</taxon>
        <taxon>Pseudoalteromonadaceae</taxon>
        <taxon>Pseudoalteromonas</taxon>
    </lineage>
</organism>
<dbReference type="Pfam" id="PF13378">
    <property type="entry name" value="MR_MLE_C"/>
    <property type="match status" value="1"/>
</dbReference>
<dbReference type="PANTHER" id="PTHR48073">
    <property type="entry name" value="O-SUCCINYLBENZOATE SYNTHASE-RELATED"/>
    <property type="match status" value="1"/>
</dbReference>
<dbReference type="GO" id="GO:0046872">
    <property type="term" value="F:metal ion binding"/>
    <property type="evidence" value="ECO:0007669"/>
    <property type="project" value="UniProtKB-KW"/>
</dbReference>
<evidence type="ECO:0000256" key="1">
    <source>
        <dbReference type="ARBA" id="ARBA00008031"/>
    </source>
</evidence>
<feature type="binding site" evidence="6">
    <location>
        <position position="160"/>
    </location>
    <ligand>
        <name>substrate</name>
    </ligand>
</feature>
<feature type="binding site" evidence="7">
    <location>
        <position position="190"/>
    </location>
    <ligand>
        <name>Mg(2+)</name>
        <dbReference type="ChEBI" id="CHEBI:18420"/>
    </ligand>
</feature>
<dbReference type="AlphaFoldDB" id="A0A0N1MTQ7"/>
<evidence type="ECO:0000256" key="2">
    <source>
        <dbReference type="ARBA" id="ARBA00022723"/>
    </source>
</evidence>
<feature type="binding site" evidence="6">
    <location>
        <position position="323"/>
    </location>
    <ligand>
        <name>substrate</name>
    </ligand>
</feature>
<dbReference type="Pfam" id="PF02746">
    <property type="entry name" value="MR_MLE_N"/>
    <property type="match status" value="1"/>
</dbReference>
<evidence type="ECO:0000313" key="9">
    <source>
        <dbReference type="EMBL" id="KPH64543.1"/>
    </source>
</evidence>
<dbReference type="SFLD" id="SFLDS00001">
    <property type="entry name" value="Enolase"/>
    <property type="match status" value="1"/>
</dbReference>
<dbReference type="GO" id="GO:0016855">
    <property type="term" value="F:racemase and epimerase activity, acting on amino acids and derivatives"/>
    <property type="evidence" value="ECO:0007669"/>
    <property type="project" value="InterPro"/>
</dbReference>
<dbReference type="EMBL" id="LHPH01000004">
    <property type="protein sequence ID" value="KPH64543.1"/>
    <property type="molecule type" value="Genomic_DNA"/>
</dbReference>
<feature type="binding site" evidence="6">
    <location>
        <position position="321"/>
    </location>
    <ligand>
        <name>substrate</name>
    </ligand>
</feature>
<dbReference type="CDD" id="cd03319">
    <property type="entry name" value="L-Ala-DL-Glu_epimerase"/>
    <property type="match status" value="1"/>
</dbReference>
<sequence>MKITAIRFAKLTVPLVTPFKTALREVSFIEDLVVLIDTDKGQVGYGAAASTPIITGDTHQGMISIIKYFLAPKLIGLEIENLNHICHVIQSTVVANRSAKAALELAVYDLWGKLYQAPLYKLLGGGSSTLRTDITISVDGIDKMLADCDTAVKQGFDVLKVKIGNDLQQDIERVKAIYSGFSKHAKIRLDVNQGWNAKQTVFALQKLESENIELELVEQPVKSDDFKGLKYITERVNTPIMADESAFSPKQVIQLLEQNAVDIINIKVMKTGGLSRAIAIADITAQYQAQCMIGCMLEGSIAVAGAAHLASAKAQQITKIDLDGPALGQFDPVQGGVEFKGPSITLSSAPGLGITQIDGLQHIDNGVWPA</sequence>
<keyword evidence="2 7" id="KW-0479">Metal-binding</keyword>
<dbReference type="PATRIC" id="fig|187330.3.peg.2657"/>
<evidence type="ECO:0000313" key="10">
    <source>
        <dbReference type="Proteomes" id="UP000037848"/>
    </source>
</evidence>
<comment type="caution">
    <text evidence="9">The sequence shown here is derived from an EMBL/GenBank/DDBJ whole genome shotgun (WGS) entry which is preliminary data.</text>
</comment>
<comment type="cofactor">
    <cofactor evidence="7">
        <name>Mg(2+)</name>
        <dbReference type="ChEBI" id="CHEBI:18420"/>
    </cofactor>
    <text evidence="7">Binds 1 Mg(2+) ion per subunit.</text>
</comment>
<gene>
    <name evidence="9" type="ORF">ADS77_04485</name>
</gene>
<feature type="binding site" evidence="7">
    <location>
        <position position="218"/>
    </location>
    <ligand>
        <name>Mg(2+)</name>
        <dbReference type="ChEBI" id="CHEBI:18420"/>
    </ligand>
</feature>
<evidence type="ECO:0000256" key="7">
    <source>
        <dbReference type="PIRSR" id="PIRSR634603-3"/>
    </source>
</evidence>
<dbReference type="InterPro" id="IPR036849">
    <property type="entry name" value="Enolase-like_C_sf"/>
</dbReference>
<dbReference type="SFLD" id="SFLDG00180">
    <property type="entry name" value="muconate_cycloisomerase"/>
    <property type="match status" value="1"/>
</dbReference>
<accession>A0A0N1MTQ7</accession>
<dbReference type="SUPFAM" id="SSF51604">
    <property type="entry name" value="Enolase C-terminal domain-like"/>
    <property type="match status" value="1"/>
</dbReference>
<dbReference type="Gene3D" id="3.20.20.120">
    <property type="entry name" value="Enolase-like C-terminal domain"/>
    <property type="match status" value="1"/>
</dbReference>
<dbReference type="SFLD" id="SFLDF00009">
    <property type="entry name" value="o-succinylbenzoate_synthase"/>
    <property type="match status" value="1"/>
</dbReference>
<feature type="binding site" evidence="6">
    <location>
        <position position="297"/>
    </location>
    <ligand>
        <name>substrate</name>
    </ligand>
</feature>
<keyword evidence="3 7" id="KW-0460">Magnesium</keyword>
<protein>
    <submittedName>
        <fullName evidence="9">L-alanine-DL-glutamate epimerase</fullName>
    </submittedName>
</protein>
<dbReference type="InterPro" id="IPR013342">
    <property type="entry name" value="Mandelate_racemase_C"/>
</dbReference>
<dbReference type="InterPro" id="IPR034603">
    <property type="entry name" value="Dipeptide_epimerase"/>
</dbReference>
<feature type="domain" description="Mandelate racemase/muconate lactonizing enzyme C-terminal" evidence="8">
    <location>
        <begin position="141"/>
        <end position="239"/>
    </location>
</feature>
<feature type="active site" description="Proton acceptor; specific for (S)-substrate epimerization" evidence="5">
    <location>
        <position position="267"/>
    </location>
</feature>
<dbReference type="InterPro" id="IPR013341">
    <property type="entry name" value="Mandelate_racemase_N_dom"/>
</dbReference>
<feature type="binding site" evidence="6">
    <location>
        <position position="295"/>
    </location>
    <ligand>
        <name>substrate</name>
    </ligand>
</feature>
<proteinExistence type="inferred from homology"/>
<comment type="similarity">
    <text evidence="1">Belongs to the mandelate racemase/muconate lactonizing enzyme family.</text>
</comment>
<evidence type="ECO:0000256" key="5">
    <source>
        <dbReference type="PIRSR" id="PIRSR634603-1"/>
    </source>
</evidence>
<dbReference type="Proteomes" id="UP000037848">
    <property type="component" value="Unassembled WGS sequence"/>
</dbReference>
<dbReference type="SUPFAM" id="SSF54826">
    <property type="entry name" value="Enolase N-terminal domain-like"/>
    <property type="match status" value="1"/>
</dbReference>
<dbReference type="SMART" id="SM00922">
    <property type="entry name" value="MR_MLE"/>
    <property type="match status" value="1"/>
</dbReference>
<evidence type="ECO:0000256" key="3">
    <source>
        <dbReference type="ARBA" id="ARBA00022842"/>
    </source>
</evidence>
<dbReference type="STRING" id="187330.AMS58_12330"/>
<evidence type="ECO:0000256" key="6">
    <source>
        <dbReference type="PIRSR" id="PIRSR634603-2"/>
    </source>
</evidence>
<feature type="active site" description="Proton acceptor; specific for (R)-substrate epimerization" evidence="5">
    <location>
        <position position="162"/>
    </location>
</feature>
<evidence type="ECO:0000259" key="8">
    <source>
        <dbReference type="SMART" id="SM00922"/>
    </source>
</evidence>
<feature type="binding site" evidence="6">
    <location>
        <position position="135"/>
    </location>
    <ligand>
        <name>substrate</name>
    </ligand>
</feature>
<keyword evidence="10" id="KW-1185">Reference proteome</keyword>
<dbReference type="Gene3D" id="3.30.390.10">
    <property type="entry name" value="Enolase-like, N-terminal domain"/>
    <property type="match status" value="1"/>
</dbReference>
<dbReference type="InterPro" id="IPR029017">
    <property type="entry name" value="Enolase-like_N"/>
</dbReference>
<dbReference type="RefSeq" id="WP_054453139.1">
    <property type="nucleotide sequence ID" value="NZ_LHPH01000004.1"/>
</dbReference>